<dbReference type="EMBL" id="KN839848">
    <property type="protein sequence ID" value="KIJ64143.1"/>
    <property type="molecule type" value="Genomic_DNA"/>
</dbReference>
<feature type="region of interest" description="Disordered" evidence="1">
    <location>
        <begin position="236"/>
        <end position="278"/>
    </location>
</feature>
<dbReference type="OrthoDB" id="2688224at2759"/>
<reference evidence="2 3" key="1">
    <citation type="submission" date="2014-04" db="EMBL/GenBank/DDBJ databases">
        <title>Evolutionary Origins and Diversification of the Mycorrhizal Mutualists.</title>
        <authorList>
            <consortium name="DOE Joint Genome Institute"/>
            <consortium name="Mycorrhizal Genomics Consortium"/>
            <person name="Kohler A."/>
            <person name="Kuo A."/>
            <person name="Nagy L.G."/>
            <person name="Floudas D."/>
            <person name="Copeland A."/>
            <person name="Barry K.W."/>
            <person name="Cichocki N."/>
            <person name="Veneault-Fourrey C."/>
            <person name="LaButti K."/>
            <person name="Lindquist E.A."/>
            <person name="Lipzen A."/>
            <person name="Lundell T."/>
            <person name="Morin E."/>
            <person name="Murat C."/>
            <person name="Riley R."/>
            <person name="Ohm R."/>
            <person name="Sun H."/>
            <person name="Tunlid A."/>
            <person name="Henrissat B."/>
            <person name="Grigoriev I.V."/>
            <person name="Hibbett D.S."/>
            <person name="Martin F."/>
        </authorList>
    </citation>
    <scope>NUCLEOTIDE SEQUENCE [LARGE SCALE GENOMIC DNA]</scope>
    <source>
        <strain evidence="2 3">MD-312</strain>
    </source>
</reference>
<dbReference type="Proteomes" id="UP000053820">
    <property type="component" value="Unassembled WGS sequence"/>
</dbReference>
<sequence>MPSEITLPKSDYMELQTTIQLSLANLSIVPAKGVSEALKEVDPTPNTPEQHHVIGKSQNFPANIATFVQRNSDDLAAKDFIFKLKSHLLPHIQEIHSGSGPTSISQPFTTSQTRSDSSSMDDVLTMLNQVVFKGNRIYSHPLLRINYTIFVDHNMLMCYHWGLGVGHAYAHSSSNQQDLTSTVIELPNIGERSSETLQTHSLLDLIFELSNINGLSGETIEGDEEEMLWYHSEDELVSDEDNSTGSDSNDLVGTMYYDSEDDQLEDGTEDFDSENCKF</sequence>
<protein>
    <submittedName>
        <fullName evidence="2">Uncharacterized protein</fullName>
    </submittedName>
</protein>
<name>A0A0C9W924_9AGAM</name>
<evidence type="ECO:0000256" key="1">
    <source>
        <dbReference type="SAM" id="MobiDB-lite"/>
    </source>
</evidence>
<organism evidence="2 3">
    <name type="scientific">Hydnomerulius pinastri MD-312</name>
    <dbReference type="NCBI Taxonomy" id="994086"/>
    <lineage>
        <taxon>Eukaryota</taxon>
        <taxon>Fungi</taxon>
        <taxon>Dikarya</taxon>
        <taxon>Basidiomycota</taxon>
        <taxon>Agaricomycotina</taxon>
        <taxon>Agaricomycetes</taxon>
        <taxon>Agaricomycetidae</taxon>
        <taxon>Boletales</taxon>
        <taxon>Boletales incertae sedis</taxon>
        <taxon>Leucogyrophana</taxon>
    </lineage>
</organism>
<evidence type="ECO:0000313" key="3">
    <source>
        <dbReference type="Proteomes" id="UP000053820"/>
    </source>
</evidence>
<gene>
    <name evidence="2" type="ORF">HYDPIDRAFT_29037</name>
</gene>
<accession>A0A0C9W924</accession>
<dbReference type="AlphaFoldDB" id="A0A0C9W924"/>
<dbReference type="HOGENOM" id="CLU_1001368_0_0_1"/>
<keyword evidence="3" id="KW-1185">Reference proteome</keyword>
<feature type="compositionally biased region" description="Acidic residues" evidence="1">
    <location>
        <begin position="258"/>
        <end position="278"/>
    </location>
</feature>
<evidence type="ECO:0000313" key="2">
    <source>
        <dbReference type="EMBL" id="KIJ64143.1"/>
    </source>
</evidence>
<proteinExistence type="predicted"/>